<protein>
    <submittedName>
        <fullName evidence="1">Uncharacterized protein</fullName>
    </submittedName>
</protein>
<dbReference type="EMBL" id="CAJOBF010013022">
    <property type="protein sequence ID" value="CAF4325275.1"/>
    <property type="molecule type" value="Genomic_DNA"/>
</dbReference>
<comment type="caution">
    <text evidence="1">The sequence shown here is derived from an EMBL/GenBank/DDBJ whole genome shotgun (WGS) entry which is preliminary data.</text>
</comment>
<gene>
    <name evidence="2" type="ORF">UXM345_LOCUS34694</name>
    <name evidence="1" type="ORF">XDN619_LOCUS12367</name>
</gene>
<evidence type="ECO:0000313" key="2">
    <source>
        <dbReference type="EMBL" id="CAF4325275.1"/>
    </source>
</evidence>
<dbReference type="AlphaFoldDB" id="A0A816RFV4"/>
<evidence type="ECO:0000313" key="1">
    <source>
        <dbReference type="EMBL" id="CAF2070077.1"/>
    </source>
</evidence>
<accession>A0A816RFV4</accession>
<name>A0A816RFV4_9BILA</name>
<sequence length="27" mass="3060">SQALIGYLQEALQNFNISVGEREHSKQ</sequence>
<dbReference type="Proteomes" id="UP000663842">
    <property type="component" value="Unassembled WGS sequence"/>
</dbReference>
<reference evidence="1" key="1">
    <citation type="submission" date="2021-02" db="EMBL/GenBank/DDBJ databases">
        <authorList>
            <person name="Nowell W R."/>
        </authorList>
    </citation>
    <scope>NUCLEOTIDE SEQUENCE</scope>
</reference>
<feature type="non-terminal residue" evidence="1">
    <location>
        <position position="1"/>
    </location>
</feature>
<organism evidence="1 3">
    <name type="scientific">Rotaria magnacalcarata</name>
    <dbReference type="NCBI Taxonomy" id="392030"/>
    <lineage>
        <taxon>Eukaryota</taxon>
        <taxon>Metazoa</taxon>
        <taxon>Spiralia</taxon>
        <taxon>Gnathifera</taxon>
        <taxon>Rotifera</taxon>
        <taxon>Eurotatoria</taxon>
        <taxon>Bdelloidea</taxon>
        <taxon>Philodinida</taxon>
        <taxon>Philodinidae</taxon>
        <taxon>Rotaria</taxon>
    </lineage>
</organism>
<evidence type="ECO:0000313" key="3">
    <source>
        <dbReference type="Proteomes" id="UP000663887"/>
    </source>
</evidence>
<dbReference type="Proteomes" id="UP000663887">
    <property type="component" value="Unassembled WGS sequence"/>
</dbReference>
<dbReference type="EMBL" id="CAJNRG010004857">
    <property type="protein sequence ID" value="CAF2070077.1"/>
    <property type="molecule type" value="Genomic_DNA"/>
</dbReference>
<proteinExistence type="predicted"/>